<protein>
    <recommendedName>
        <fullName evidence="4">Secreted protein</fullName>
    </recommendedName>
</protein>
<reference evidence="2 3" key="1">
    <citation type="submission" date="2016-06" db="EMBL/GenBank/DDBJ databases">
        <authorList>
            <person name="Kjaerup R.B."/>
            <person name="Dalgaard T.S."/>
            <person name="Juul-Madsen H.R."/>
        </authorList>
    </citation>
    <scope>NUCLEOTIDE SEQUENCE [LARGE SCALE GENOMIC DNA]</scope>
</reference>
<keyword evidence="3" id="KW-1185">Reference proteome</keyword>
<accession>A0A1X7RS62</accession>
<sequence>MHLFKPTIILLSLVSTVLGKWPPPTCYTKQPGYPYGSCAQDQGDLGIHQLGCRDKNPCKGSQHRCSFAEKNGDAICY</sequence>
<dbReference type="Proteomes" id="UP000215127">
    <property type="component" value="Chromosome 4"/>
</dbReference>
<organism evidence="2 3">
    <name type="scientific">Zymoseptoria tritici (strain ST99CH_3D7)</name>
    <dbReference type="NCBI Taxonomy" id="1276538"/>
    <lineage>
        <taxon>Eukaryota</taxon>
        <taxon>Fungi</taxon>
        <taxon>Dikarya</taxon>
        <taxon>Ascomycota</taxon>
        <taxon>Pezizomycotina</taxon>
        <taxon>Dothideomycetes</taxon>
        <taxon>Dothideomycetidae</taxon>
        <taxon>Mycosphaerellales</taxon>
        <taxon>Mycosphaerellaceae</taxon>
        <taxon>Zymoseptoria</taxon>
    </lineage>
</organism>
<gene>
    <name evidence="2" type="ORF">ZT3D7_G5392</name>
</gene>
<keyword evidence="1" id="KW-0732">Signal</keyword>
<evidence type="ECO:0008006" key="4">
    <source>
        <dbReference type="Google" id="ProtNLM"/>
    </source>
</evidence>
<evidence type="ECO:0000313" key="3">
    <source>
        <dbReference type="Proteomes" id="UP000215127"/>
    </source>
</evidence>
<feature type="signal peptide" evidence="1">
    <location>
        <begin position="1"/>
        <end position="19"/>
    </location>
</feature>
<feature type="chain" id="PRO_5012530414" description="Secreted protein" evidence="1">
    <location>
        <begin position="20"/>
        <end position="77"/>
    </location>
</feature>
<evidence type="ECO:0000313" key="2">
    <source>
        <dbReference type="EMBL" id="SMQ50239.1"/>
    </source>
</evidence>
<name>A0A1X7RS62_ZYMT9</name>
<proteinExistence type="predicted"/>
<dbReference type="AlphaFoldDB" id="A0A1X7RS62"/>
<evidence type="ECO:0000256" key="1">
    <source>
        <dbReference type="SAM" id="SignalP"/>
    </source>
</evidence>
<dbReference type="EMBL" id="LT853695">
    <property type="protein sequence ID" value="SMQ50239.1"/>
    <property type="molecule type" value="Genomic_DNA"/>
</dbReference>